<keyword evidence="5 10" id="KW-0067">ATP-binding</keyword>
<comment type="function">
    <text evidence="8">Involved in beta-(1--&gt;2)glucan export. Transmembrane domains (TMD) form a pore in the inner membrane and the ATP-binding domain (NBD) is responsible for energy generation.</text>
</comment>
<dbReference type="GO" id="GO:0022857">
    <property type="term" value="F:transmembrane transporter activity"/>
    <property type="evidence" value="ECO:0007669"/>
    <property type="project" value="InterPro"/>
</dbReference>
<keyword evidence="2" id="KW-0813">Transport</keyword>
<dbReference type="SUPFAM" id="SSF52540">
    <property type="entry name" value="P-loop containing nucleoside triphosphate hydrolases"/>
    <property type="match status" value="1"/>
</dbReference>
<dbReference type="NCBIfam" id="TIGR01189">
    <property type="entry name" value="ccmA"/>
    <property type="match status" value="1"/>
</dbReference>
<evidence type="ECO:0000256" key="1">
    <source>
        <dbReference type="ARBA" id="ARBA00005417"/>
    </source>
</evidence>
<dbReference type="InterPro" id="IPR027417">
    <property type="entry name" value="P-loop_NTPase"/>
</dbReference>
<feature type="domain" description="ABC transporter" evidence="9">
    <location>
        <begin position="12"/>
        <end position="219"/>
    </location>
</feature>
<evidence type="ECO:0000256" key="6">
    <source>
        <dbReference type="ARBA" id="ARBA00022967"/>
    </source>
</evidence>
<dbReference type="Pfam" id="PF00005">
    <property type="entry name" value="ABC_tran"/>
    <property type="match status" value="1"/>
</dbReference>
<dbReference type="SMART" id="SM00382">
    <property type="entry name" value="AAA"/>
    <property type="match status" value="1"/>
</dbReference>
<keyword evidence="10" id="KW-0378">Hydrolase</keyword>
<dbReference type="GO" id="GO:0005524">
    <property type="term" value="F:ATP binding"/>
    <property type="evidence" value="ECO:0007669"/>
    <property type="project" value="UniProtKB-KW"/>
</dbReference>
<dbReference type="AlphaFoldDB" id="A0A0S3PRZ0"/>
<protein>
    <submittedName>
        <fullName evidence="10">Cytochrome c biogenesis ATP-binding export protein CcmA</fullName>
        <ecNumber evidence="10">3.6.3.41</ecNumber>
    </submittedName>
</protein>
<dbReference type="Proteomes" id="UP000236884">
    <property type="component" value="Chromosome"/>
</dbReference>
<evidence type="ECO:0000256" key="4">
    <source>
        <dbReference type="ARBA" id="ARBA00022748"/>
    </source>
</evidence>
<proteinExistence type="inferred from homology"/>
<dbReference type="PANTHER" id="PTHR43499:SF1">
    <property type="entry name" value="ABC TRANSPORTER I FAMILY MEMBER 1"/>
    <property type="match status" value="1"/>
</dbReference>
<dbReference type="InterPro" id="IPR003439">
    <property type="entry name" value="ABC_transporter-like_ATP-bd"/>
</dbReference>
<evidence type="ECO:0000256" key="3">
    <source>
        <dbReference type="ARBA" id="ARBA00022741"/>
    </source>
</evidence>
<accession>A0A0S3PRZ0</accession>
<dbReference type="InterPro" id="IPR003593">
    <property type="entry name" value="AAA+_ATPase"/>
</dbReference>
<evidence type="ECO:0000313" key="10">
    <source>
        <dbReference type="EMBL" id="BAT58665.1"/>
    </source>
</evidence>
<gene>
    <name evidence="10" type="primary">ccmA</name>
    <name evidence="10" type="ORF">GJW-30_1_01192</name>
</gene>
<dbReference type="GO" id="GO:0017004">
    <property type="term" value="P:cytochrome complex assembly"/>
    <property type="evidence" value="ECO:0007669"/>
    <property type="project" value="UniProtKB-KW"/>
</dbReference>
<evidence type="ECO:0000259" key="9">
    <source>
        <dbReference type="PROSITE" id="PS50893"/>
    </source>
</evidence>
<evidence type="ECO:0000313" key="11">
    <source>
        <dbReference type="Proteomes" id="UP000236884"/>
    </source>
</evidence>
<keyword evidence="7" id="KW-0472">Membrane</keyword>
<evidence type="ECO:0000256" key="2">
    <source>
        <dbReference type="ARBA" id="ARBA00022448"/>
    </source>
</evidence>
<keyword evidence="6" id="KW-1278">Translocase</keyword>
<dbReference type="EC" id="3.6.3.41" evidence="10"/>
<dbReference type="GO" id="GO:0016887">
    <property type="term" value="F:ATP hydrolysis activity"/>
    <property type="evidence" value="ECO:0007669"/>
    <property type="project" value="InterPro"/>
</dbReference>
<keyword evidence="3" id="KW-0547">Nucleotide-binding</keyword>
<dbReference type="KEGG" id="vgo:GJW-30_1_01192"/>
<reference evidence="10 11" key="1">
    <citation type="submission" date="2015-08" db="EMBL/GenBank/DDBJ databases">
        <title>Investigation of the bacterial diversity of lava forest soil.</title>
        <authorList>
            <person name="Lee J.S."/>
        </authorList>
    </citation>
    <scope>NUCLEOTIDE SEQUENCE [LARGE SCALE GENOMIC DNA]</scope>
    <source>
        <strain evidence="10 11">GJW-30</strain>
    </source>
</reference>
<dbReference type="Gene3D" id="3.40.50.300">
    <property type="entry name" value="P-loop containing nucleotide triphosphate hydrolases"/>
    <property type="match status" value="1"/>
</dbReference>
<sequence length="219" mass="22549">MLPATRVPTMPTRAGDITRLIATDLACIRGGRIVFERLSFAVPSGSALVLTGPNGAGKSSLLRVIAGLVRPSMGTVAAEGGDAEHTLAEHCHYAGHLDPVKASLSVGENLEFWRDFLGGEPARSIDDALAAVGLGSLADLPGGYLSAGQRRRLSLARLIAVHRPIWLLDEPTAALDRSGQEMFATLCAAHLAAGGIIVAATHAPLALPGEQNLALGGAA</sequence>
<evidence type="ECO:0000256" key="5">
    <source>
        <dbReference type="ARBA" id="ARBA00022840"/>
    </source>
</evidence>
<comment type="similarity">
    <text evidence="1">Belongs to the ABC transporter superfamily.</text>
</comment>
<keyword evidence="4" id="KW-0201">Cytochrome c-type biogenesis</keyword>
<dbReference type="InterPro" id="IPR017871">
    <property type="entry name" value="ABC_transporter-like_CS"/>
</dbReference>
<keyword evidence="11" id="KW-1185">Reference proteome</keyword>
<dbReference type="EMBL" id="AP014946">
    <property type="protein sequence ID" value="BAT58665.1"/>
    <property type="molecule type" value="Genomic_DNA"/>
</dbReference>
<evidence type="ECO:0000256" key="7">
    <source>
        <dbReference type="ARBA" id="ARBA00023136"/>
    </source>
</evidence>
<organism evidence="10 11">
    <name type="scientific">Variibacter gotjawalensis</name>
    <dbReference type="NCBI Taxonomy" id="1333996"/>
    <lineage>
        <taxon>Bacteria</taxon>
        <taxon>Pseudomonadati</taxon>
        <taxon>Pseudomonadota</taxon>
        <taxon>Alphaproteobacteria</taxon>
        <taxon>Hyphomicrobiales</taxon>
        <taxon>Nitrobacteraceae</taxon>
        <taxon>Variibacter</taxon>
    </lineage>
</organism>
<dbReference type="PANTHER" id="PTHR43499">
    <property type="entry name" value="ABC TRANSPORTER I FAMILY MEMBER 1"/>
    <property type="match status" value="1"/>
</dbReference>
<dbReference type="PROSITE" id="PS00211">
    <property type="entry name" value="ABC_TRANSPORTER_1"/>
    <property type="match status" value="1"/>
</dbReference>
<dbReference type="InterPro" id="IPR005895">
    <property type="entry name" value="ABC_transptr_haem_export_CcmA"/>
</dbReference>
<dbReference type="PROSITE" id="PS50893">
    <property type="entry name" value="ABC_TRANSPORTER_2"/>
    <property type="match status" value="1"/>
</dbReference>
<evidence type="ECO:0000256" key="8">
    <source>
        <dbReference type="ARBA" id="ARBA00024722"/>
    </source>
</evidence>
<name>A0A0S3PRZ0_9BRAD</name>